<dbReference type="EMBL" id="GBXM01108510">
    <property type="protein sequence ID" value="JAH00067.1"/>
    <property type="molecule type" value="Transcribed_RNA"/>
</dbReference>
<reference evidence="1" key="1">
    <citation type="submission" date="2014-11" db="EMBL/GenBank/DDBJ databases">
        <authorList>
            <person name="Amaro Gonzalez C."/>
        </authorList>
    </citation>
    <scope>NUCLEOTIDE SEQUENCE</scope>
</reference>
<sequence length="26" mass="2938">MSAYNVVYLYILQYISKSNGSVPTLN</sequence>
<reference evidence="1" key="2">
    <citation type="journal article" date="2015" name="Fish Shellfish Immunol.">
        <title>Early steps in the European eel (Anguilla anguilla)-Vibrio vulnificus interaction in the gills: Role of the RtxA13 toxin.</title>
        <authorList>
            <person name="Callol A."/>
            <person name="Pajuelo D."/>
            <person name="Ebbesson L."/>
            <person name="Teles M."/>
            <person name="MacKenzie S."/>
            <person name="Amaro C."/>
        </authorList>
    </citation>
    <scope>NUCLEOTIDE SEQUENCE</scope>
</reference>
<dbReference type="AlphaFoldDB" id="A0A0E9P6Z6"/>
<name>A0A0E9P6Z6_ANGAN</name>
<protein>
    <submittedName>
        <fullName evidence="1">Uncharacterized protein</fullName>
    </submittedName>
</protein>
<proteinExistence type="predicted"/>
<organism evidence="1">
    <name type="scientific">Anguilla anguilla</name>
    <name type="common">European freshwater eel</name>
    <name type="synonym">Muraena anguilla</name>
    <dbReference type="NCBI Taxonomy" id="7936"/>
    <lineage>
        <taxon>Eukaryota</taxon>
        <taxon>Metazoa</taxon>
        <taxon>Chordata</taxon>
        <taxon>Craniata</taxon>
        <taxon>Vertebrata</taxon>
        <taxon>Euteleostomi</taxon>
        <taxon>Actinopterygii</taxon>
        <taxon>Neopterygii</taxon>
        <taxon>Teleostei</taxon>
        <taxon>Anguilliformes</taxon>
        <taxon>Anguillidae</taxon>
        <taxon>Anguilla</taxon>
    </lineage>
</organism>
<accession>A0A0E9P6Z6</accession>
<evidence type="ECO:0000313" key="1">
    <source>
        <dbReference type="EMBL" id="JAH00067.1"/>
    </source>
</evidence>